<name>A0ACB9DDF6_9ASTR</name>
<dbReference type="EMBL" id="CM042036">
    <property type="protein sequence ID" value="KAI3744511.1"/>
    <property type="molecule type" value="Genomic_DNA"/>
</dbReference>
<reference evidence="2" key="1">
    <citation type="journal article" date="2022" name="Mol. Ecol. Resour.">
        <title>The genomes of chicory, endive, great burdock and yacon provide insights into Asteraceae palaeo-polyploidization history and plant inulin production.</title>
        <authorList>
            <person name="Fan W."/>
            <person name="Wang S."/>
            <person name="Wang H."/>
            <person name="Wang A."/>
            <person name="Jiang F."/>
            <person name="Liu H."/>
            <person name="Zhao H."/>
            <person name="Xu D."/>
            <person name="Zhang Y."/>
        </authorList>
    </citation>
    <scope>NUCLEOTIDE SEQUENCE [LARGE SCALE GENOMIC DNA]</scope>
    <source>
        <strain evidence="2">cv. Yunnan</strain>
    </source>
</reference>
<evidence type="ECO:0000313" key="1">
    <source>
        <dbReference type="EMBL" id="KAI3744511.1"/>
    </source>
</evidence>
<protein>
    <submittedName>
        <fullName evidence="1">Uncharacterized protein</fullName>
    </submittedName>
</protein>
<keyword evidence="2" id="KW-1185">Reference proteome</keyword>
<accession>A0ACB9DDF6</accession>
<reference evidence="1 2" key="2">
    <citation type="journal article" date="2022" name="Mol. Ecol. Resour.">
        <title>The genomes of chicory, endive, great burdock and yacon provide insights into Asteraceae paleo-polyploidization history and plant inulin production.</title>
        <authorList>
            <person name="Fan W."/>
            <person name="Wang S."/>
            <person name="Wang H."/>
            <person name="Wang A."/>
            <person name="Jiang F."/>
            <person name="Liu H."/>
            <person name="Zhao H."/>
            <person name="Xu D."/>
            <person name="Zhang Y."/>
        </authorList>
    </citation>
    <scope>NUCLEOTIDE SEQUENCE [LARGE SCALE GENOMIC DNA]</scope>
    <source>
        <strain evidence="2">cv. Yunnan</strain>
        <tissue evidence="1">Leaves</tissue>
    </source>
</reference>
<sequence>MITSDKRVSLFRNNVDLNDASFSSYLNENNTMVLKLTHPSHIGSKKKVEDGEIGIFGAEKYFKGAMDEQAPRTPHSMIKPPSYHLKDLQEKDEEPDQPPKPKTGSVTPSGRSEASWNSRSGLLANGGSRTSHPYKREKTSAVKSLFISLGCNCNDNKSVKITENKVLIKEPMKPPALVKADGFIEENKKEDCFSFPVINTRPVMKTEVQKQEESDIIHVKTRRNSLEAFGSPILEKGKKSFSLERKLTMLNWDGVTPRAENIDISIGEHNDAGSDASSDLFEIESFSTNGNNSFLARQVSNGRSSNATLPNGYAPSEASIAWSVVTASVAGFSILSDYEDSNMSKNHNMMSSRNVKGGGGGDMERMIKGNGILSGCNSHKSVRVSGEHVVVSGGEKAAVTVSATAKDRCRLDSMMPVMKFQAETKAMSSLTRGHSPRASHHLYIQQQ</sequence>
<gene>
    <name evidence="1" type="ORF">L1987_57594</name>
</gene>
<dbReference type="Proteomes" id="UP001056120">
    <property type="component" value="Linkage Group LG19"/>
</dbReference>
<comment type="caution">
    <text evidence="1">The sequence shown here is derived from an EMBL/GenBank/DDBJ whole genome shotgun (WGS) entry which is preliminary data.</text>
</comment>
<organism evidence="1 2">
    <name type="scientific">Smallanthus sonchifolius</name>
    <dbReference type="NCBI Taxonomy" id="185202"/>
    <lineage>
        <taxon>Eukaryota</taxon>
        <taxon>Viridiplantae</taxon>
        <taxon>Streptophyta</taxon>
        <taxon>Embryophyta</taxon>
        <taxon>Tracheophyta</taxon>
        <taxon>Spermatophyta</taxon>
        <taxon>Magnoliopsida</taxon>
        <taxon>eudicotyledons</taxon>
        <taxon>Gunneridae</taxon>
        <taxon>Pentapetalae</taxon>
        <taxon>asterids</taxon>
        <taxon>campanulids</taxon>
        <taxon>Asterales</taxon>
        <taxon>Asteraceae</taxon>
        <taxon>Asteroideae</taxon>
        <taxon>Heliantheae alliance</taxon>
        <taxon>Millerieae</taxon>
        <taxon>Smallanthus</taxon>
    </lineage>
</organism>
<evidence type="ECO:0000313" key="2">
    <source>
        <dbReference type="Proteomes" id="UP001056120"/>
    </source>
</evidence>
<proteinExistence type="predicted"/>